<dbReference type="Proteomes" id="UP001524642">
    <property type="component" value="Unassembled WGS sequence"/>
</dbReference>
<feature type="transmembrane region" description="Helical" evidence="7">
    <location>
        <begin position="56"/>
        <end position="76"/>
    </location>
</feature>
<dbReference type="PANTHER" id="PTHR42751:SF1">
    <property type="entry name" value="CATION_PROTON ANTIPORTER YBAL-RELATED"/>
    <property type="match status" value="1"/>
</dbReference>
<keyword evidence="4 7" id="KW-0812">Transmembrane</keyword>
<reference evidence="9 10" key="1">
    <citation type="submission" date="2022-06" db="EMBL/GenBank/DDBJ databases">
        <title>Roseomonas CN29.</title>
        <authorList>
            <person name="Cheng Y."/>
            <person name="He X."/>
        </authorList>
    </citation>
    <scope>NUCLEOTIDE SEQUENCE [LARGE SCALE GENOMIC DNA]</scope>
    <source>
        <strain evidence="9 10">CN29</strain>
    </source>
</reference>
<keyword evidence="10" id="KW-1185">Reference proteome</keyword>
<feature type="transmembrane region" description="Helical" evidence="7">
    <location>
        <begin position="329"/>
        <end position="352"/>
    </location>
</feature>
<feature type="transmembrane region" description="Helical" evidence="7">
    <location>
        <begin position="364"/>
        <end position="383"/>
    </location>
</feature>
<sequence length="576" mass="59861">MEHATPFLTSLVLGLTFAFAFGLAARLIRMPPLVGYLVAGVAIGPNTPGVTIDGEFTRTLAEVGVGLLLFGVGLHFRARDLLAVWRVAVPGATAQVVLGVLLGAVLGVALPDLPFGHALVFGLALAIASTAVATRALEEQGQLSSEAGRTALGWLVLQDLLVVLGLVLLPAASGHQGGDGIGLNLVLAVAKLGAFAALMLVIGRRILPWALGQVARSASRELFTLAVVVVALGVAYGASTLFGVSFALGAFFAGVVLGESDLGHQAAAETLPLQRIFAAIFFVSVGMLLNPLTVLDTPVTSLLALAVVLLANGGATFFLLIGLRVAPATAAVVAAALAQIGEFSFVLMELAIGEGLLPASIRGPILLGSFGAILLMPLTRRFLAALAARMPGRVQRGREGAGRLNANLPRLENHAVLVGYGRVGVLVAAALRRHHLPFIVVEDDRQRVDLLHNQGVPALWGNGTQAEMLEAAHVDRARLLIVTLPLAWEARRVVELARTANPGIAVTVRAHQDAEVDWLHVQDSSGLAVMGEREVALGIADFAMQRMGVAASTAQATIDVLRKRRVADAAVGGLGI</sequence>
<dbReference type="RefSeq" id="WP_257716828.1">
    <property type="nucleotide sequence ID" value="NZ_JANJOU010000010.1"/>
</dbReference>
<dbReference type="PANTHER" id="PTHR42751">
    <property type="entry name" value="SODIUM/HYDROGEN EXCHANGER FAMILY/TRKA DOMAIN PROTEIN"/>
    <property type="match status" value="1"/>
</dbReference>
<feature type="transmembrane region" description="Helical" evidence="7">
    <location>
        <begin position="276"/>
        <end position="295"/>
    </location>
</feature>
<evidence type="ECO:0000256" key="7">
    <source>
        <dbReference type="SAM" id="Phobius"/>
    </source>
</evidence>
<evidence type="ECO:0000259" key="8">
    <source>
        <dbReference type="PROSITE" id="PS51201"/>
    </source>
</evidence>
<dbReference type="Pfam" id="PF00999">
    <property type="entry name" value="Na_H_Exchanger"/>
    <property type="match status" value="1"/>
</dbReference>
<dbReference type="Pfam" id="PF02254">
    <property type="entry name" value="TrkA_N"/>
    <property type="match status" value="1"/>
</dbReference>
<feature type="transmembrane region" description="Helical" evidence="7">
    <location>
        <begin position="115"/>
        <end position="137"/>
    </location>
</feature>
<dbReference type="InterPro" id="IPR038770">
    <property type="entry name" value="Na+/solute_symporter_sf"/>
</dbReference>
<feature type="transmembrane region" description="Helical" evidence="7">
    <location>
        <begin position="149"/>
        <end position="169"/>
    </location>
</feature>
<evidence type="ECO:0000256" key="3">
    <source>
        <dbReference type="ARBA" id="ARBA00022448"/>
    </source>
</evidence>
<dbReference type="InterPro" id="IPR003148">
    <property type="entry name" value="RCK_N"/>
</dbReference>
<keyword evidence="6 7" id="KW-0472">Membrane</keyword>
<evidence type="ECO:0000256" key="6">
    <source>
        <dbReference type="ARBA" id="ARBA00023136"/>
    </source>
</evidence>
<proteinExistence type="inferred from homology"/>
<dbReference type="Gene3D" id="1.20.1530.20">
    <property type="match status" value="1"/>
</dbReference>
<organism evidence="9 10">
    <name type="scientific">Roseomonas populi</name>
    <dbReference type="NCBI Taxonomy" id="3121582"/>
    <lineage>
        <taxon>Bacteria</taxon>
        <taxon>Pseudomonadati</taxon>
        <taxon>Pseudomonadota</taxon>
        <taxon>Alphaproteobacteria</taxon>
        <taxon>Acetobacterales</taxon>
        <taxon>Roseomonadaceae</taxon>
        <taxon>Roseomonas</taxon>
    </lineage>
</organism>
<feature type="transmembrane region" description="Helical" evidence="7">
    <location>
        <begin position="223"/>
        <end position="256"/>
    </location>
</feature>
<feature type="domain" description="RCK N-terminal" evidence="8">
    <location>
        <begin position="412"/>
        <end position="530"/>
    </location>
</feature>
<dbReference type="Gene3D" id="3.40.50.720">
    <property type="entry name" value="NAD(P)-binding Rossmann-like Domain"/>
    <property type="match status" value="1"/>
</dbReference>
<feature type="transmembrane region" description="Helical" evidence="7">
    <location>
        <begin position="181"/>
        <end position="202"/>
    </location>
</feature>
<feature type="transmembrane region" description="Helical" evidence="7">
    <location>
        <begin position="302"/>
        <end position="323"/>
    </location>
</feature>
<dbReference type="PROSITE" id="PS51201">
    <property type="entry name" value="RCK_N"/>
    <property type="match status" value="1"/>
</dbReference>
<evidence type="ECO:0000256" key="1">
    <source>
        <dbReference type="ARBA" id="ARBA00004141"/>
    </source>
</evidence>
<evidence type="ECO:0000313" key="10">
    <source>
        <dbReference type="Proteomes" id="UP001524642"/>
    </source>
</evidence>
<comment type="similarity">
    <text evidence="2">Belongs to the monovalent cation:proton antiporter 2 (CPA2) transporter (TC 2.A.37) family.</text>
</comment>
<evidence type="ECO:0000256" key="5">
    <source>
        <dbReference type="ARBA" id="ARBA00022989"/>
    </source>
</evidence>
<comment type="caution">
    <text evidence="9">The sequence shown here is derived from an EMBL/GenBank/DDBJ whole genome shotgun (WGS) entry which is preliminary data.</text>
</comment>
<protein>
    <submittedName>
        <fullName evidence="9">Cation:proton antiporter</fullName>
    </submittedName>
</protein>
<evidence type="ECO:0000256" key="4">
    <source>
        <dbReference type="ARBA" id="ARBA00022692"/>
    </source>
</evidence>
<dbReference type="SUPFAM" id="SSF51735">
    <property type="entry name" value="NAD(P)-binding Rossmann-fold domains"/>
    <property type="match status" value="1"/>
</dbReference>
<name>A0ABT1X4X7_9PROT</name>
<dbReference type="EMBL" id="JANJOU010000010">
    <property type="protein sequence ID" value="MCR0983159.1"/>
    <property type="molecule type" value="Genomic_DNA"/>
</dbReference>
<evidence type="ECO:0000313" key="9">
    <source>
        <dbReference type="EMBL" id="MCR0983159.1"/>
    </source>
</evidence>
<comment type="subcellular location">
    <subcellularLocation>
        <location evidence="1">Membrane</location>
        <topology evidence="1">Multi-pass membrane protein</topology>
    </subcellularLocation>
</comment>
<accession>A0ABT1X4X7</accession>
<gene>
    <name evidence="9" type="ORF">NRP21_13975</name>
</gene>
<keyword evidence="3" id="KW-0813">Transport</keyword>
<feature type="transmembrane region" description="Helical" evidence="7">
    <location>
        <begin position="88"/>
        <end position="109"/>
    </location>
</feature>
<dbReference type="InterPro" id="IPR006153">
    <property type="entry name" value="Cation/H_exchanger_TM"/>
</dbReference>
<keyword evidence="5 7" id="KW-1133">Transmembrane helix</keyword>
<dbReference type="InterPro" id="IPR036291">
    <property type="entry name" value="NAD(P)-bd_dom_sf"/>
</dbReference>
<evidence type="ECO:0000256" key="2">
    <source>
        <dbReference type="ARBA" id="ARBA00005551"/>
    </source>
</evidence>